<feature type="domain" description="COG complex component COG2 C-terminal" evidence="11">
    <location>
        <begin position="985"/>
        <end position="1057"/>
    </location>
</feature>
<reference evidence="12" key="1">
    <citation type="submission" date="2023-10" db="EMBL/GenBank/DDBJ databases">
        <authorList>
            <person name="Guldener U."/>
        </authorList>
    </citation>
    <scope>NUCLEOTIDE SEQUENCE</scope>
    <source>
        <strain evidence="12">Mp4</strain>
    </source>
</reference>
<comment type="caution">
    <text evidence="12">The sequence shown here is derived from an EMBL/GenBank/DDBJ whole genome shotgun (WGS) entry which is preliminary data.</text>
</comment>
<feature type="region of interest" description="Disordered" evidence="9">
    <location>
        <begin position="803"/>
        <end position="848"/>
    </location>
</feature>
<dbReference type="Proteomes" id="UP001294444">
    <property type="component" value="Unassembled WGS sequence"/>
</dbReference>
<evidence type="ECO:0000256" key="7">
    <source>
        <dbReference type="ARBA" id="ARBA00023136"/>
    </source>
</evidence>
<dbReference type="GO" id="GO:0000139">
    <property type="term" value="C:Golgi membrane"/>
    <property type="evidence" value="ECO:0007669"/>
    <property type="project" value="UniProtKB-SubCell"/>
</dbReference>
<dbReference type="PANTHER" id="PTHR12961">
    <property type="entry name" value="CONSERVED OLIGOMERIC GOLGI COMPLEX COMPONENT 2"/>
    <property type="match status" value="1"/>
</dbReference>
<feature type="region of interest" description="Disordered" evidence="9">
    <location>
        <begin position="200"/>
        <end position="277"/>
    </location>
</feature>
<feature type="compositionally biased region" description="Acidic residues" evidence="9">
    <location>
        <begin position="248"/>
        <end position="260"/>
    </location>
</feature>
<feature type="compositionally biased region" description="Polar residues" evidence="9">
    <location>
        <begin position="1073"/>
        <end position="1088"/>
    </location>
</feature>
<evidence type="ECO:0000313" key="12">
    <source>
        <dbReference type="EMBL" id="SNX85268.1"/>
    </source>
</evidence>
<dbReference type="GO" id="GO:0017119">
    <property type="term" value="C:Golgi transport complex"/>
    <property type="evidence" value="ECO:0007669"/>
    <property type="project" value="TreeGrafter"/>
</dbReference>
<feature type="compositionally biased region" description="Basic and acidic residues" evidence="9">
    <location>
        <begin position="262"/>
        <end position="274"/>
    </location>
</feature>
<dbReference type="AlphaFoldDB" id="A0AAJ4XQI6"/>
<evidence type="ECO:0000313" key="13">
    <source>
        <dbReference type="Proteomes" id="UP001294444"/>
    </source>
</evidence>
<evidence type="ECO:0000259" key="11">
    <source>
        <dbReference type="Pfam" id="PF12022"/>
    </source>
</evidence>
<dbReference type="InterPro" id="IPR024603">
    <property type="entry name" value="COG_complex_COG2_C"/>
</dbReference>
<organism evidence="12 13">
    <name type="scientific">Melanopsichium pennsylvanicum</name>
    <dbReference type="NCBI Taxonomy" id="63383"/>
    <lineage>
        <taxon>Eukaryota</taxon>
        <taxon>Fungi</taxon>
        <taxon>Dikarya</taxon>
        <taxon>Basidiomycota</taxon>
        <taxon>Ustilaginomycotina</taxon>
        <taxon>Ustilaginomycetes</taxon>
        <taxon>Ustilaginales</taxon>
        <taxon>Ustilaginaceae</taxon>
        <taxon>Melanopsichium</taxon>
    </lineage>
</organism>
<dbReference type="GO" id="GO:0015031">
    <property type="term" value="P:protein transport"/>
    <property type="evidence" value="ECO:0007669"/>
    <property type="project" value="UniProtKB-KW"/>
</dbReference>
<evidence type="ECO:0000256" key="8">
    <source>
        <dbReference type="ARBA" id="ARBA00031344"/>
    </source>
</evidence>
<feature type="region of interest" description="Disordered" evidence="9">
    <location>
        <begin position="393"/>
        <end position="447"/>
    </location>
</feature>
<evidence type="ECO:0000256" key="1">
    <source>
        <dbReference type="ARBA" id="ARBA00004395"/>
    </source>
</evidence>
<keyword evidence="7" id="KW-0472">Membrane</keyword>
<dbReference type="GO" id="GO:0006891">
    <property type="term" value="P:intra-Golgi vesicle-mediated transport"/>
    <property type="evidence" value="ECO:0007669"/>
    <property type="project" value="TreeGrafter"/>
</dbReference>
<evidence type="ECO:0000256" key="2">
    <source>
        <dbReference type="ARBA" id="ARBA00007603"/>
    </source>
</evidence>
<keyword evidence="4" id="KW-0813">Transport</keyword>
<name>A0AAJ4XQI6_9BASI</name>
<accession>A0AAJ4XQI6</accession>
<keyword evidence="13" id="KW-1185">Reference proteome</keyword>
<dbReference type="GO" id="GO:0007030">
    <property type="term" value="P:Golgi organization"/>
    <property type="evidence" value="ECO:0007669"/>
    <property type="project" value="InterPro"/>
</dbReference>
<dbReference type="Pfam" id="PF06148">
    <property type="entry name" value="COG2_N"/>
    <property type="match status" value="1"/>
</dbReference>
<keyword evidence="5" id="KW-0653">Protein transport</keyword>
<feature type="region of interest" description="Disordered" evidence="9">
    <location>
        <begin position="1073"/>
        <end position="1097"/>
    </location>
</feature>
<feature type="domain" description="Conserved oligomeric Golgi complex subunit 2 N-terminal" evidence="10">
    <location>
        <begin position="49"/>
        <end position="111"/>
    </location>
</feature>
<dbReference type="EMBL" id="OAPG01000009">
    <property type="protein sequence ID" value="SNX85268.1"/>
    <property type="molecule type" value="Genomic_DNA"/>
</dbReference>
<evidence type="ECO:0000256" key="4">
    <source>
        <dbReference type="ARBA" id="ARBA00022448"/>
    </source>
</evidence>
<comment type="subcellular location">
    <subcellularLocation>
        <location evidence="1">Golgi apparatus membrane</location>
        <topology evidence="1">Peripheral membrane protein</topology>
    </subcellularLocation>
</comment>
<feature type="compositionally biased region" description="Polar residues" evidence="9">
    <location>
        <begin position="424"/>
        <end position="447"/>
    </location>
</feature>
<evidence type="ECO:0000256" key="3">
    <source>
        <dbReference type="ARBA" id="ARBA00020977"/>
    </source>
</evidence>
<dbReference type="InterPro" id="IPR009316">
    <property type="entry name" value="COG2"/>
</dbReference>
<gene>
    <name evidence="12" type="ORF">MEPE_03977</name>
</gene>
<evidence type="ECO:0000256" key="9">
    <source>
        <dbReference type="SAM" id="MobiDB-lite"/>
    </source>
</evidence>
<evidence type="ECO:0000256" key="5">
    <source>
        <dbReference type="ARBA" id="ARBA00022927"/>
    </source>
</evidence>
<comment type="similarity">
    <text evidence="2">Belongs to the COG2 family.</text>
</comment>
<feature type="domain" description="COG complex component COG2 C-terminal" evidence="11">
    <location>
        <begin position="683"/>
        <end position="894"/>
    </location>
</feature>
<evidence type="ECO:0000259" key="10">
    <source>
        <dbReference type="Pfam" id="PF06148"/>
    </source>
</evidence>
<feature type="region of interest" description="Disordered" evidence="9">
    <location>
        <begin position="284"/>
        <end position="303"/>
    </location>
</feature>
<keyword evidence="6" id="KW-0333">Golgi apparatus</keyword>
<dbReference type="Pfam" id="PF12022">
    <property type="entry name" value="COG2_C"/>
    <property type="match status" value="2"/>
</dbReference>
<protein>
    <recommendedName>
        <fullName evidence="3">Conserved oligomeric Golgi complex subunit 2</fullName>
    </recommendedName>
    <alternativeName>
        <fullName evidence="8">Component of oligomeric Golgi complex 2</fullName>
    </alternativeName>
</protein>
<evidence type="ECO:0000256" key="6">
    <source>
        <dbReference type="ARBA" id="ARBA00023034"/>
    </source>
</evidence>
<proteinExistence type="inferred from homology"/>
<sequence>MADATSSTSHHASSSIANVDLYQHEGEASTFPSLTPLSHDLTFLSPISAPKFSVDDFLLSRTKAADLNYILSDLRTYSEKLKNELYSIINEDYRDFVSLGSSLKAEAHRIARLGWTAHSNLDDASVDADADDALPQPGLMAPVRDTLLASRSMLKSVQDDIEDCFKRREDATSHKASLELMLQFHDSIVRLEGLLSIQHEKRGKDRRRSSARRPSVLSIGSLAERRPSLVSIPPGSDQEMSDYAMSSEYEDESESEDQGSSDELHKGAGDDSPKRSRRKLLRRLSSGAHHTHHPRSDSMLFSPTRTRASTAIVAATTTTTSGSDSLLGLPQRMARTSAEYSRLRFLHRRLEQENPASYADALSERIDTIRSILRQDLRTVLAALIGPSSLLVHGQTSQKVPSSPELRKYSARPGVVDKSARRMSFTQSLSSKPQAGTTPEGGTNELDNWSQVAEPMEEGGSPETAYWEARFEEQRGWLEMVLSTLNGLTIVRDKSLGEVGGTRRNEAEEAVRDLLVSDWAEKQIVDQPKPSIHSEALKNLPEAAQSQFGEHHAQLQTLLLEQGSSPTNPLTDLYNSILCFVSTTCYQLIEASRELTSTTRIAYSSGNAPETQCDIFTHVIWDTISNQLLTTMGSKIFFVGQTDTFYSNFILTNTFLQHLLSLAPTEESRQSMLKSDTWITFKRRWQLPVYFQMRFREVVTQLETKLVNGLDLHSGGDNDDDNGDNHHEERRCRAATAATIEAIERVWSDGVHIHELSAREWRVTLQLLSRFKTWVEQSCPPELGTSGVGSSNGGSIVHRQIDSVRNNTTTSAVGGASSDGTRTSFDGRNTGSIEISRVSTPQPASDQTLQQHEDESLRLATDILADCLYLRRHVEEVLIDKTILTRISGCGDVLMEEEAGGSKEDLDGLRTDLLGVLDNESFGFIPGLTASVGRWAYTIISPRSAAPLRLLRSFSTPAYRHASIGSGSSSNNNSNTNNGVSAAVQVIHQLFNPLESFLSSNAVAEGIPQHIKRGWAEKILSDAFRRYCNTIETINKNQQSLIRLKKSQGPSSSSSSSSGGGGLLSMFRSTVSSANSAGNTNESRTASAPTVEDSTKSSIIDTNKQALSVFQTKIIQLNLAIDLDNWQPWLTLKHFLESDPDLL</sequence>
<dbReference type="InterPro" id="IPR024602">
    <property type="entry name" value="COG_su2_N"/>
</dbReference>
<dbReference type="PANTHER" id="PTHR12961:SF0">
    <property type="entry name" value="CONSERVED OLIGOMERIC GOLGI COMPLEX SUBUNIT 2"/>
    <property type="match status" value="1"/>
</dbReference>